<dbReference type="SUPFAM" id="SSF54506">
    <property type="entry name" value="Diaminopimelate epimerase-like"/>
    <property type="match status" value="2"/>
</dbReference>
<dbReference type="InParanoid" id="A0A0V0QXR7"/>
<name>A0A0V0QXR7_PSEPJ</name>
<organism evidence="3 4">
    <name type="scientific">Pseudocohnilembus persalinus</name>
    <name type="common">Ciliate</name>
    <dbReference type="NCBI Taxonomy" id="266149"/>
    <lineage>
        <taxon>Eukaryota</taxon>
        <taxon>Sar</taxon>
        <taxon>Alveolata</taxon>
        <taxon>Ciliophora</taxon>
        <taxon>Intramacronucleata</taxon>
        <taxon>Oligohymenophorea</taxon>
        <taxon>Scuticociliatia</taxon>
        <taxon>Philasterida</taxon>
        <taxon>Pseudocohnilembidae</taxon>
        <taxon>Pseudocohnilembus</taxon>
    </lineage>
</organism>
<dbReference type="PANTHER" id="PTHR43709">
    <property type="entry name" value="ACONITATE ISOMERASE-RELATED"/>
    <property type="match status" value="1"/>
</dbReference>
<dbReference type="OMA" id="QIDGMGA"/>
<dbReference type="Pfam" id="PF04303">
    <property type="entry name" value="PrpF"/>
    <property type="match status" value="1"/>
</dbReference>
<evidence type="ECO:0000256" key="1">
    <source>
        <dbReference type="ARBA" id="ARBA00007673"/>
    </source>
</evidence>
<evidence type="ECO:0000313" key="4">
    <source>
        <dbReference type="Proteomes" id="UP000054937"/>
    </source>
</evidence>
<evidence type="ECO:0000256" key="2">
    <source>
        <dbReference type="ARBA" id="ARBA00023235"/>
    </source>
</evidence>
<evidence type="ECO:0008006" key="5">
    <source>
        <dbReference type="Google" id="ProtNLM"/>
    </source>
</evidence>
<comment type="caution">
    <text evidence="3">The sequence shown here is derived from an EMBL/GenBank/DDBJ whole genome shotgun (WGS) entry which is preliminary data.</text>
</comment>
<reference evidence="3 4" key="1">
    <citation type="journal article" date="2015" name="Sci. Rep.">
        <title>Genome of the facultative scuticociliatosis pathogen Pseudocohnilembus persalinus provides insight into its virulence through horizontal gene transfer.</title>
        <authorList>
            <person name="Xiong J."/>
            <person name="Wang G."/>
            <person name="Cheng J."/>
            <person name="Tian M."/>
            <person name="Pan X."/>
            <person name="Warren A."/>
            <person name="Jiang C."/>
            <person name="Yuan D."/>
            <person name="Miao W."/>
        </authorList>
    </citation>
    <scope>NUCLEOTIDE SEQUENCE [LARGE SCALE GENOMIC DNA]</scope>
    <source>
        <strain evidence="3">36N120E</strain>
    </source>
</reference>
<dbReference type="EMBL" id="LDAU01000086">
    <property type="protein sequence ID" value="KRX07171.1"/>
    <property type="molecule type" value="Genomic_DNA"/>
</dbReference>
<dbReference type="PANTHER" id="PTHR43709:SF2">
    <property type="entry name" value="DUF453 DOMAIN PROTEIN (AFU_ORTHOLOGUE AFUA_6G00360)"/>
    <property type="match status" value="1"/>
</dbReference>
<accession>A0A0V0QXR7</accession>
<dbReference type="Proteomes" id="UP000054937">
    <property type="component" value="Unassembled WGS sequence"/>
</dbReference>
<dbReference type="OrthoDB" id="10267539at2759"/>
<proteinExistence type="inferred from homology"/>
<sequence>MQKGIKAVFMRGGTSKGVFFNKKDLENFSEKIRNKIFLRAIGSPDPYLNQMDGLGGATSSTSKIAVISQSQKKNCDINYNFGAVPVNGDKIDFSGNCGNLSAAAGVFAVEQNMIKKELHPDFKGVGEEEIEVKIYQENIDQIIITKIKCQDGFPKVEGSCEMAGLNNLGSQIIVEMVYTEKDNNLIFPTGNLVDEIELTGEICPKSKGKKIQTTLVNVGNPTVFVRADDINGLTGFEKQLNQEEILLELEEIRCLAGVKMGFAENVKYMNENRPATPKISFLQNKNDQNYISPSGEEIFPEKYDFQARILSMGKLHHAFTATGSISLVAVVGIPGTICSEFYDQQKVKQNQIKSINENESENQDQKGQKFNIQSEISINFAHRSGVMDIMAKIQKNQEKNQWEVQKVGFSRTARSIMRGEVLIPNGEFVE</sequence>
<evidence type="ECO:0000313" key="3">
    <source>
        <dbReference type="EMBL" id="KRX07171.1"/>
    </source>
</evidence>
<dbReference type="Gene3D" id="3.10.310.10">
    <property type="entry name" value="Diaminopimelate Epimerase, Chain A, domain 1"/>
    <property type="match status" value="2"/>
</dbReference>
<keyword evidence="2" id="KW-0413">Isomerase</keyword>
<comment type="similarity">
    <text evidence="1">Belongs to the PrpF family.</text>
</comment>
<dbReference type="AlphaFoldDB" id="A0A0V0QXR7"/>
<gene>
    <name evidence="3" type="ORF">PPERSA_00081</name>
</gene>
<dbReference type="GO" id="GO:0016853">
    <property type="term" value="F:isomerase activity"/>
    <property type="evidence" value="ECO:0007669"/>
    <property type="project" value="UniProtKB-KW"/>
</dbReference>
<keyword evidence="4" id="KW-1185">Reference proteome</keyword>
<protein>
    <recommendedName>
        <fullName evidence="5">PrpF protein</fullName>
    </recommendedName>
</protein>
<dbReference type="InterPro" id="IPR007400">
    <property type="entry name" value="PrpF-like"/>
</dbReference>